<feature type="coiled-coil region" evidence="1">
    <location>
        <begin position="74"/>
        <end position="136"/>
    </location>
</feature>
<protein>
    <recommendedName>
        <fullName evidence="2">Nucleoprotein TPR/MPL1 domain-containing protein</fullName>
    </recommendedName>
</protein>
<accession>A0AAV0GZD5</accession>
<evidence type="ECO:0000313" key="4">
    <source>
        <dbReference type="Proteomes" id="UP001154282"/>
    </source>
</evidence>
<evidence type="ECO:0000259" key="2">
    <source>
        <dbReference type="Pfam" id="PF25481"/>
    </source>
</evidence>
<dbReference type="GO" id="GO:0006406">
    <property type="term" value="P:mRNA export from nucleus"/>
    <property type="evidence" value="ECO:0007669"/>
    <property type="project" value="TreeGrafter"/>
</dbReference>
<dbReference type="PANTHER" id="PTHR18898:SF2">
    <property type="entry name" value="NUCLEOPROTEIN TPR"/>
    <property type="match status" value="1"/>
</dbReference>
<gene>
    <name evidence="3" type="ORF">LITE_LOCUS1741</name>
</gene>
<reference evidence="3" key="1">
    <citation type="submission" date="2022-08" db="EMBL/GenBank/DDBJ databases">
        <authorList>
            <person name="Gutierrez-Valencia J."/>
        </authorList>
    </citation>
    <scope>NUCLEOTIDE SEQUENCE</scope>
</reference>
<comment type="caution">
    <text evidence="3">The sequence shown here is derived from an EMBL/GenBank/DDBJ whole genome shotgun (WGS) entry which is preliminary data.</text>
</comment>
<dbReference type="Proteomes" id="UP001154282">
    <property type="component" value="Unassembled WGS sequence"/>
</dbReference>
<dbReference type="InterPro" id="IPR057577">
    <property type="entry name" value="Nucleoprot-TPR/MLP1_dom"/>
</dbReference>
<dbReference type="GO" id="GO:0017056">
    <property type="term" value="F:structural constituent of nuclear pore"/>
    <property type="evidence" value="ECO:0007669"/>
    <property type="project" value="TreeGrafter"/>
</dbReference>
<dbReference type="AlphaFoldDB" id="A0AAV0GZD5"/>
<keyword evidence="4" id="KW-1185">Reference proteome</keyword>
<feature type="coiled-coil region" evidence="1">
    <location>
        <begin position="299"/>
        <end position="358"/>
    </location>
</feature>
<proteinExistence type="predicted"/>
<organism evidence="3 4">
    <name type="scientific">Linum tenue</name>
    <dbReference type="NCBI Taxonomy" id="586396"/>
    <lineage>
        <taxon>Eukaryota</taxon>
        <taxon>Viridiplantae</taxon>
        <taxon>Streptophyta</taxon>
        <taxon>Embryophyta</taxon>
        <taxon>Tracheophyta</taxon>
        <taxon>Spermatophyta</taxon>
        <taxon>Magnoliopsida</taxon>
        <taxon>eudicotyledons</taxon>
        <taxon>Gunneridae</taxon>
        <taxon>Pentapetalae</taxon>
        <taxon>rosids</taxon>
        <taxon>fabids</taxon>
        <taxon>Malpighiales</taxon>
        <taxon>Linaceae</taxon>
        <taxon>Linum</taxon>
    </lineage>
</organism>
<dbReference type="EMBL" id="CAMGYJ010000002">
    <property type="protein sequence ID" value="CAI0378073.1"/>
    <property type="molecule type" value="Genomic_DNA"/>
</dbReference>
<feature type="coiled-coil region" evidence="1">
    <location>
        <begin position="477"/>
        <end position="504"/>
    </location>
</feature>
<dbReference type="Pfam" id="PF25481">
    <property type="entry name" value="Nucleoprot-TPR"/>
    <property type="match status" value="1"/>
</dbReference>
<evidence type="ECO:0000313" key="3">
    <source>
        <dbReference type="EMBL" id="CAI0378073.1"/>
    </source>
</evidence>
<keyword evidence="1" id="KW-0175">Coiled coil</keyword>
<sequence length="504" mass="56918">MPLFITDDELARYSNDAPHVAARADDYIRRLQTELDTVKAAADANAVTAEQTCSLLEHKFLSLSTEFSTLQSQNALLQSTLDERLSELAEAQAQKHQLHLQSMGKDGEVERLATDLSELRKSNRQLLELVEQKDAEINDKKATINSYLDKIVNLTESASKKEARLYEVEAELVHSQAACSRLSQEKEIVDRHNSWLNDELTAKVDSLIELRIRHSNLEEDLSAKLACAEKQLSESSSSAQRNKDRADELEAKLTSLQEELCSTKDAAVTNEEQLSAELSTANKLVELYKQSSEEWSRKAGELEGVIRALETHLGELENDYKARLEKEVKSRSQLEKEAADLRGKLEKYEAEIESSRRNSELNLLPVNSFSTERWAAQSDSNVSMEDTDMLVPKIPPGVSGTALAASLLRDGWSLAKMYAKYQEAVDALRHEQLGRKDAEAVLQRVLFELEEKAGVILDERAEYERMLESYSIIGQKLQQSVSERGNLEKMIHELKAELRRNERL</sequence>
<evidence type="ECO:0000256" key="1">
    <source>
        <dbReference type="SAM" id="Coils"/>
    </source>
</evidence>
<dbReference type="GO" id="GO:0005643">
    <property type="term" value="C:nuclear pore"/>
    <property type="evidence" value="ECO:0007669"/>
    <property type="project" value="TreeGrafter"/>
</dbReference>
<name>A0AAV0GZD5_9ROSI</name>
<dbReference type="PANTHER" id="PTHR18898">
    <property type="entry name" value="NUCLEOPROTEIN TPR-RELATED"/>
    <property type="match status" value="1"/>
</dbReference>
<feature type="domain" description="Nucleoprotein TPR/MPL1" evidence="2">
    <location>
        <begin position="170"/>
        <end position="249"/>
    </location>
</feature>